<dbReference type="Pfam" id="PF01042">
    <property type="entry name" value="Ribonuc_L-PSP"/>
    <property type="match status" value="1"/>
</dbReference>
<sequence length="127" mass="13493">MKEITSDDVPDALGPYSQAIVSDGTVHVSGKTGVDPATGEAPESVGAQTTQTLANVERILEAAGTNADAIVRATVYLTDMDDYDEVNEAYRSYLSEPYPARTCVEVSRLPAPLDVEITVDAELDGDE</sequence>
<dbReference type="FunFam" id="3.30.1330.40:FF:000001">
    <property type="entry name" value="L-PSP family endoribonuclease"/>
    <property type="match status" value="1"/>
</dbReference>
<evidence type="ECO:0000256" key="2">
    <source>
        <dbReference type="SAM" id="MobiDB-lite"/>
    </source>
</evidence>
<gene>
    <name evidence="3" type="ORF">SAMN04488066_103129</name>
</gene>
<proteinExistence type="inferred from homology"/>
<comment type="similarity">
    <text evidence="1">Belongs to the RutC family.</text>
</comment>
<dbReference type="RefSeq" id="WP_149783554.1">
    <property type="nucleotide sequence ID" value="NZ_BAAADP010000001.1"/>
</dbReference>
<dbReference type="CDD" id="cd00448">
    <property type="entry name" value="YjgF_YER057c_UK114_family"/>
    <property type="match status" value="1"/>
</dbReference>
<protein>
    <submittedName>
        <fullName evidence="3">2-iminobutanoate/2-iminopropanoate deaminase</fullName>
    </submittedName>
</protein>
<reference evidence="3 4" key="1">
    <citation type="submission" date="2016-10" db="EMBL/GenBank/DDBJ databases">
        <authorList>
            <person name="Varghese N."/>
            <person name="Submissions S."/>
        </authorList>
    </citation>
    <scope>NUCLEOTIDE SEQUENCE [LARGE SCALE GENOMIC DNA]</scope>
    <source>
        <strain evidence="3 4">CGMCC 1.6377</strain>
    </source>
</reference>
<dbReference type="SUPFAM" id="SSF55298">
    <property type="entry name" value="YjgF-like"/>
    <property type="match status" value="1"/>
</dbReference>
<evidence type="ECO:0000313" key="4">
    <source>
        <dbReference type="Proteomes" id="UP000323537"/>
    </source>
</evidence>
<dbReference type="Gene3D" id="3.30.1330.40">
    <property type="entry name" value="RutC-like"/>
    <property type="match status" value="1"/>
</dbReference>
<name>A0A1I2ZUW9_9EURY</name>
<organism evidence="3 4">
    <name type="scientific">Halorubrum aquaticum</name>
    <dbReference type="NCBI Taxonomy" id="387340"/>
    <lineage>
        <taxon>Archaea</taxon>
        <taxon>Methanobacteriati</taxon>
        <taxon>Methanobacteriota</taxon>
        <taxon>Stenosarchaea group</taxon>
        <taxon>Halobacteria</taxon>
        <taxon>Halobacteriales</taxon>
        <taxon>Haloferacaceae</taxon>
        <taxon>Halorubrum</taxon>
    </lineage>
</organism>
<feature type="region of interest" description="Disordered" evidence="2">
    <location>
        <begin position="28"/>
        <end position="48"/>
    </location>
</feature>
<dbReference type="Proteomes" id="UP000323537">
    <property type="component" value="Unassembled WGS sequence"/>
</dbReference>
<dbReference type="PANTHER" id="PTHR11803">
    <property type="entry name" value="2-IMINOBUTANOATE/2-IMINOPROPANOATE DEAMINASE RIDA"/>
    <property type="match status" value="1"/>
</dbReference>
<accession>A0A1I2ZUW9</accession>
<keyword evidence="4" id="KW-1185">Reference proteome</keyword>
<dbReference type="EMBL" id="FOPZ01000003">
    <property type="protein sequence ID" value="SFH41289.1"/>
    <property type="molecule type" value="Genomic_DNA"/>
</dbReference>
<dbReference type="InterPro" id="IPR006056">
    <property type="entry name" value="RidA"/>
</dbReference>
<dbReference type="InterPro" id="IPR035959">
    <property type="entry name" value="RutC-like_sf"/>
</dbReference>
<dbReference type="GO" id="GO:0019239">
    <property type="term" value="F:deaminase activity"/>
    <property type="evidence" value="ECO:0007669"/>
    <property type="project" value="TreeGrafter"/>
</dbReference>
<dbReference type="InterPro" id="IPR006175">
    <property type="entry name" value="YjgF/YER057c/UK114"/>
</dbReference>
<dbReference type="AlphaFoldDB" id="A0A1I2ZUW9"/>
<dbReference type="PANTHER" id="PTHR11803:SF39">
    <property type="entry name" value="2-IMINOBUTANOATE_2-IMINOPROPANOATE DEAMINASE"/>
    <property type="match status" value="1"/>
</dbReference>
<dbReference type="NCBIfam" id="TIGR00004">
    <property type="entry name" value="Rid family detoxifying hydrolase"/>
    <property type="match status" value="1"/>
</dbReference>
<dbReference type="OrthoDB" id="371655at2157"/>
<evidence type="ECO:0000313" key="3">
    <source>
        <dbReference type="EMBL" id="SFH41289.1"/>
    </source>
</evidence>
<dbReference type="GO" id="GO:0005829">
    <property type="term" value="C:cytosol"/>
    <property type="evidence" value="ECO:0007669"/>
    <property type="project" value="TreeGrafter"/>
</dbReference>
<evidence type="ECO:0000256" key="1">
    <source>
        <dbReference type="ARBA" id="ARBA00010552"/>
    </source>
</evidence>